<dbReference type="InterPro" id="IPR016186">
    <property type="entry name" value="C-type_lectin-like/link_sf"/>
</dbReference>
<evidence type="ECO:0000259" key="2">
    <source>
        <dbReference type="PROSITE" id="PS50041"/>
    </source>
</evidence>
<dbReference type="Ensembl" id="ENSDLAT00005067070.1">
    <property type="protein sequence ID" value="ENSDLAP00005075277.1"/>
    <property type="gene ID" value="ENSDLAG00005026662.1"/>
</dbReference>
<dbReference type="InterPro" id="IPR001304">
    <property type="entry name" value="C-type_lectin-like"/>
</dbReference>
<dbReference type="Pfam" id="PF00059">
    <property type="entry name" value="Lectin_C"/>
    <property type="match status" value="1"/>
</dbReference>
<dbReference type="CDD" id="cd00037">
    <property type="entry name" value="CLECT"/>
    <property type="match status" value="1"/>
</dbReference>
<dbReference type="PROSITE" id="PS00615">
    <property type="entry name" value="C_TYPE_LECTIN_1"/>
    <property type="match status" value="1"/>
</dbReference>
<feature type="domain" description="C-type lectin" evidence="2">
    <location>
        <begin position="111"/>
        <end position="218"/>
    </location>
</feature>
<protein>
    <recommendedName>
        <fullName evidence="2">C-type lectin domain-containing protein</fullName>
    </recommendedName>
</protein>
<dbReference type="SMART" id="SM00034">
    <property type="entry name" value="CLECT"/>
    <property type="match status" value="1"/>
</dbReference>
<dbReference type="PANTHER" id="PTHR45784">
    <property type="entry name" value="C-TYPE LECTIN DOMAIN FAMILY 20 MEMBER A-RELATED"/>
    <property type="match status" value="1"/>
</dbReference>
<reference evidence="3" key="1">
    <citation type="submission" date="2025-08" db="UniProtKB">
        <authorList>
            <consortium name="Ensembl"/>
        </authorList>
    </citation>
    <scope>IDENTIFICATION</scope>
</reference>
<dbReference type="InterPro" id="IPR018378">
    <property type="entry name" value="C-type_lectin_CS"/>
</dbReference>
<dbReference type="PANTHER" id="PTHR45784:SF3">
    <property type="entry name" value="C-TYPE LECTIN DOMAIN FAMILY 4 MEMBER K-LIKE-RELATED"/>
    <property type="match status" value="1"/>
</dbReference>
<evidence type="ECO:0000313" key="3">
    <source>
        <dbReference type="Ensembl" id="ENSDLAP00005075277.1"/>
    </source>
</evidence>
<organism evidence="3 4">
    <name type="scientific">Dicentrarchus labrax</name>
    <name type="common">European seabass</name>
    <name type="synonym">Morone labrax</name>
    <dbReference type="NCBI Taxonomy" id="13489"/>
    <lineage>
        <taxon>Eukaryota</taxon>
        <taxon>Metazoa</taxon>
        <taxon>Chordata</taxon>
        <taxon>Craniata</taxon>
        <taxon>Vertebrata</taxon>
        <taxon>Euteleostomi</taxon>
        <taxon>Actinopterygii</taxon>
        <taxon>Neopterygii</taxon>
        <taxon>Teleostei</taxon>
        <taxon>Neoteleostei</taxon>
        <taxon>Acanthomorphata</taxon>
        <taxon>Eupercaria</taxon>
        <taxon>Moronidae</taxon>
        <taxon>Dicentrarchus</taxon>
    </lineage>
</organism>
<dbReference type="Gene3D" id="3.10.100.10">
    <property type="entry name" value="Mannose-Binding Protein A, subunit A"/>
    <property type="match status" value="1"/>
</dbReference>
<dbReference type="AlphaFoldDB" id="A0A8P4GH17"/>
<name>A0A8P4GH17_DICLA</name>
<dbReference type="PROSITE" id="PS50041">
    <property type="entry name" value="C_TYPE_LECTIN_2"/>
    <property type="match status" value="1"/>
</dbReference>
<evidence type="ECO:0000256" key="1">
    <source>
        <dbReference type="ARBA" id="ARBA00023157"/>
    </source>
</evidence>
<dbReference type="GeneTree" id="ENSGT00940000168532"/>
<reference evidence="3" key="2">
    <citation type="submission" date="2025-09" db="UniProtKB">
        <authorList>
            <consortium name="Ensembl"/>
        </authorList>
    </citation>
    <scope>IDENTIFICATION</scope>
</reference>
<keyword evidence="1" id="KW-1015">Disulfide bond</keyword>
<evidence type="ECO:0000313" key="4">
    <source>
        <dbReference type="Proteomes" id="UP000694389"/>
    </source>
</evidence>
<dbReference type="Proteomes" id="UP000694389">
    <property type="component" value="Unassembled WGS sequence"/>
</dbReference>
<dbReference type="SUPFAM" id="SSF56436">
    <property type="entry name" value="C-type lectin-like"/>
    <property type="match status" value="1"/>
</dbReference>
<dbReference type="InterPro" id="IPR016187">
    <property type="entry name" value="CTDL_fold"/>
</dbReference>
<keyword evidence="4" id="KW-1185">Reference proteome</keyword>
<sequence>SLCFYNSTDVIKQIHRKFGLCSQYIYFLICTSDRLPAHFRAKRLTCQFIVCLKVVRCKPMWNSTQENNYQNTRRQLNGQIVDGHLVLLPVNLTSVFSLVLMSGTVRIKVIKQRLNWENAYDYCKSHHTRLLWIQDSKDEEAVGQWLNHTDVTGPFWIGLRQSRVFGFWIWTSDRIVTNNNWENGTQPELPLSNHCGVIKNNFKWSDENCLFQLPFLCEEEIVYMNK</sequence>
<proteinExistence type="predicted"/>
<accession>A0A8P4GH17</accession>